<dbReference type="Proteomes" id="UP000032180">
    <property type="component" value="Chromosome 1"/>
</dbReference>
<reference evidence="3" key="2">
    <citation type="submission" date="2013-12" db="EMBL/GenBank/DDBJ databases">
        <authorList>
            <person name="Yu Y."/>
            <person name="Lee S."/>
            <person name="de Baynast K."/>
            <person name="Wissotski M."/>
            <person name="Liu L."/>
            <person name="Talag J."/>
            <person name="Goicoechea J."/>
            <person name="Angelova A."/>
            <person name="Jetty R."/>
            <person name="Kudrna D."/>
            <person name="Golser W."/>
            <person name="Rivera L."/>
            <person name="Zhang J."/>
            <person name="Wing R."/>
        </authorList>
    </citation>
    <scope>NUCLEOTIDE SEQUENCE</scope>
</reference>
<proteinExistence type="predicted"/>
<name>A0A0D9UYB5_9ORYZ</name>
<protein>
    <submittedName>
        <fullName evidence="2">Uncharacterized protein</fullName>
    </submittedName>
</protein>
<organism evidence="2 3">
    <name type="scientific">Leersia perrieri</name>
    <dbReference type="NCBI Taxonomy" id="77586"/>
    <lineage>
        <taxon>Eukaryota</taxon>
        <taxon>Viridiplantae</taxon>
        <taxon>Streptophyta</taxon>
        <taxon>Embryophyta</taxon>
        <taxon>Tracheophyta</taxon>
        <taxon>Spermatophyta</taxon>
        <taxon>Magnoliopsida</taxon>
        <taxon>Liliopsida</taxon>
        <taxon>Poales</taxon>
        <taxon>Poaceae</taxon>
        <taxon>BOP clade</taxon>
        <taxon>Oryzoideae</taxon>
        <taxon>Oryzeae</taxon>
        <taxon>Oryzinae</taxon>
        <taxon>Leersia</taxon>
    </lineage>
</organism>
<evidence type="ECO:0000313" key="3">
    <source>
        <dbReference type="Proteomes" id="UP000032180"/>
    </source>
</evidence>
<dbReference type="AlphaFoldDB" id="A0A0D9UYB5"/>
<dbReference type="Gramene" id="LPERR01G06970.1">
    <property type="protein sequence ID" value="LPERR01G06970.1"/>
    <property type="gene ID" value="LPERR01G06970"/>
</dbReference>
<accession>A0A0D9UYB5</accession>
<evidence type="ECO:0000313" key="2">
    <source>
        <dbReference type="EnsemblPlants" id="LPERR01G06970.1"/>
    </source>
</evidence>
<dbReference type="EnsemblPlants" id="LPERR01G06970.1">
    <property type="protein sequence ID" value="LPERR01G06970.1"/>
    <property type="gene ID" value="LPERR01G06970"/>
</dbReference>
<reference evidence="2 3" key="1">
    <citation type="submission" date="2012-08" db="EMBL/GenBank/DDBJ databases">
        <title>Oryza genome evolution.</title>
        <authorList>
            <person name="Wing R.A."/>
        </authorList>
    </citation>
    <scope>NUCLEOTIDE SEQUENCE</scope>
</reference>
<reference evidence="2" key="3">
    <citation type="submission" date="2015-04" db="UniProtKB">
        <authorList>
            <consortium name="EnsemblPlants"/>
        </authorList>
    </citation>
    <scope>IDENTIFICATION</scope>
</reference>
<dbReference type="eggNOG" id="ENOG502R5UJ">
    <property type="taxonomic scope" value="Eukaryota"/>
</dbReference>
<sequence length="378" mass="41906">MGGFNFDLGISFDEFEDNMKKFMEELIEVPMQYFDNAVDTAVGFIEDIHERIYDPSPSDDADEAQDKANELFKGPPCDNVIIGSSATSETVACNEEMCSPSTSTVTVQDSFMVSTDARETESILTKCSESTSSEGGDIEVNDQCVLPMDTSEAEISEEEVLLCNSEKASESCTSEDIILLGRTVNVGKEVILWNPGKPAEPQSPDHEVNKDKVMEHVEFHGSFHLESSGCGGAIIIGGTITNCEEQTESQSTKDPEPEESINHGVTVMHELTTDLSNSADESNTWFNDSIQFVDIDLKDDQERTEEDVSPVCQPKNTSFKKKLLKSLVNKLRWSKKERDVNQAAPDRSQEEVDVRYQAVSSSDDLDDDWELVNLHKAP</sequence>
<keyword evidence="3" id="KW-1185">Reference proteome</keyword>
<evidence type="ECO:0000256" key="1">
    <source>
        <dbReference type="SAM" id="MobiDB-lite"/>
    </source>
</evidence>
<feature type="region of interest" description="Disordered" evidence="1">
    <location>
        <begin position="336"/>
        <end position="363"/>
    </location>
</feature>